<feature type="transmembrane region" description="Helical" evidence="8">
    <location>
        <begin position="102"/>
        <end position="118"/>
    </location>
</feature>
<dbReference type="PANTHER" id="PTHR30269">
    <property type="entry name" value="TRANSMEMBRANE PROTEIN YFCA"/>
    <property type="match status" value="1"/>
</dbReference>
<dbReference type="Pfam" id="PF01925">
    <property type="entry name" value="TauE"/>
    <property type="match status" value="1"/>
</dbReference>
<dbReference type="GO" id="GO:0005886">
    <property type="term" value="C:plasma membrane"/>
    <property type="evidence" value="ECO:0007669"/>
    <property type="project" value="UniProtKB-SubCell"/>
</dbReference>
<feature type="transmembrane region" description="Helical" evidence="8">
    <location>
        <begin position="184"/>
        <end position="203"/>
    </location>
</feature>
<evidence type="ECO:0000313" key="9">
    <source>
        <dbReference type="EMBL" id="KRL21649.1"/>
    </source>
</evidence>
<evidence type="ECO:0000256" key="1">
    <source>
        <dbReference type="ARBA" id="ARBA00004651"/>
    </source>
</evidence>
<evidence type="ECO:0000256" key="5">
    <source>
        <dbReference type="ARBA" id="ARBA00022692"/>
    </source>
</evidence>
<dbReference type="InterPro" id="IPR002781">
    <property type="entry name" value="TM_pro_TauE-like"/>
</dbReference>
<feature type="transmembrane region" description="Helical" evidence="8">
    <location>
        <begin position="236"/>
        <end position="255"/>
    </location>
</feature>
<accession>A0A0R1NN44</accession>
<reference evidence="9 10" key="1">
    <citation type="journal article" date="2015" name="Genome Announc.">
        <title>Expanding the biotechnology potential of lactobacilli through comparative genomics of 213 strains and associated genera.</title>
        <authorList>
            <person name="Sun Z."/>
            <person name="Harris H.M."/>
            <person name="McCann A."/>
            <person name="Guo C."/>
            <person name="Argimon S."/>
            <person name="Zhang W."/>
            <person name="Yang X."/>
            <person name="Jeffery I.B."/>
            <person name="Cooney J.C."/>
            <person name="Kagawa T.F."/>
            <person name="Liu W."/>
            <person name="Song Y."/>
            <person name="Salvetti E."/>
            <person name="Wrobel A."/>
            <person name="Rasinkangas P."/>
            <person name="Parkhill J."/>
            <person name="Rea M.C."/>
            <person name="O'Sullivan O."/>
            <person name="Ritari J."/>
            <person name="Douillard F.P."/>
            <person name="Paul Ross R."/>
            <person name="Yang R."/>
            <person name="Briner A.E."/>
            <person name="Felis G.E."/>
            <person name="de Vos W.M."/>
            <person name="Barrangou R."/>
            <person name="Klaenhammer T.R."/>
            <person name="Caufield P.W."/>
            <person name="Cui Y."/>
            <person name="Zhang H."/>
            <person name="O'Toole P.W."/>
        </authorList>
    </citation>
    <scope>NUCLEOTIDE SEQUENCE [LARGE SCALE GENOMIC DNA]</scope>
    <source>
        <strain evidence="9 10">DSM 19906</strain>
    </source>
</reference>
<evidence type="ECO:0000256" key="2">
    <source>
        <dbReference type="ARBA" id="ARBA00009142"/>
    </source>
</evidence>
<comment type="similarity">
    <text evidence="2 8">Belongs to the 4-toluene sulfonate uptake permease (TSUP) (TC 2.A.102) family.</text>
</comment>
<keyword evidence="10" id="KW-1185">Reference proteome</keyword>
<feature type="transmembrane region" description="Helical" evidence="8">
    <location>
        <begin position="29"/>
        <end position="53"/>
    </location>
</feature>
<comment type="caution">
    <text evidence="9">The sequence shown here is derived from an EMBL/GenBank/DDBJ whole genome shotgun (WGS) entry which is preliminary data.</text>
</comment>
<protein>
    <recommendedName>
        <fullName evidence="8">Probable membrane transporter protein</fullName>
    </recommendedName>
</protein>
<feature type="transmembrane region" description="Helical" evidence="8">
    <location>
        <begin position="139"/>
        <end position="172"/>
    </location>
</feature>
<name>A0A0R1NN44_9LACO</name>
<keyword evidence="7 8" id="KW-0472">Membrane</keyword>
<feature type="transmembrane region" description="Helical" evidence="8">
    <location>
        <begin position="73"/>
        <end position="96"/>
    </location>
</feature>
<dbReference type="PANTHER" id="PTHR30269:SF0">
    <property type="entry name" value="MEMBRANE TRANSPORTER PROTEIN YFCA-RELATED"/>
    <property type="match status" value="1"/>
</dbReference>
<comment type="subcellular location">
    <subcellularLocation>
        <location evidence="1 8">Cell membrane</location>
        <topology evidence="1 8">Multi-pass membrane protein</topology>
    </subcellularLocation>
</comment>
<gene>
    <name evidence="9" type="ORF">FC98_GL000676</name>
</gene>
<organism evidence="9 10">
    <name type="scientific">Lentilactobacillus kisonensis DSM 19906 = JCM 15041</name>
    <dbReference type="NCBI Taxonomy" id="1423766"/>
    <lineage>
        <taxon>Bacteria</taxon>
        <taxon>Bacillati</taxon>
        <taxon>Bacillota</taxon>
        <taxon>Bacilli</taxon>
        <taxon>Lactobacillales</taxon>
        <taxon>Lactobacillaceae</taxon>
        <taxon>Lentilactobacillus</taxon>
    </lineage>
</organism>
<dbReference type="InterPro" id="IPR052017">
    <property type="entry name" value="TSUP"/>
</dbReference>
<sequence>MVLTFVFLIIAGFAAGLLASVAGLASLASYPALLLVGLPPVIANVTNTTALIFSGIGSMASSLKELRGNWKRLAIYIGLSLVGSVIGSYLLLIAPASSFEKIVPFFILLAGILLLLSGRKKDVSTRKMKEAHATPKKHFWVSLISLIGIVLVGAYTGYFGAAGGVIFLAILSVIMDEKFAVINATKNAIAFVGNLVATIIFIFKSHIAWLYVIPLGFGLLIGGYTGPIIVRHANVHLLRALIALAAFGLAGYLFVTAYF</sequence>
<evidence type="ECO:0000256" key="6">
    <source>
        <dbReference type="ARBA" id="ARBA00022989"/>
    </source>
</evidence>
<dbReference type="AlphaFoldDB" id="A0A0R1NN44"/>
<evidence type="ECO:0000256" key="7">
    <source>
        <dbReference type="ARBA" id="ARBA00023136"/>
    </source>
</evidence>
<evidence type="ECO:0000256" key="3">
    <source>
        <dbReference type="ARBA" id="ARBA00022448"/>
    </source>
</evidence>
<evidence type="ECO:0000313" key="10">
    <source>
        <dbReference type="Proteomes" id="UP000051439"/>
    </source>
</evidence>
<keyword evidence="4 8" id="KW-1003">Cell membrane</keyword>
<dbReference type="PATRIC" id="fig|1423766.4.peg.696"/>
<keyword evidence="6 8" id="KW-1133">Transmembrane helix</keyword>
<evidence type="ECO:0000256" key="4">
    <source>
        <dbReference type="ARBA" id="ARBA00022475"/>
    </source>
</evidence>
<keyword evidence="3" id="KW-0813">Transport</keyword>
<dbReference type="Proteomes" id="UP000051439">
    <property type="component" value="Unassembled WGS sequence"/>
</dbReference>
<feature type="transmembrane region" description="Helical" evidence="8">
    <location>
        <begin position="210"/>
        <end position="230"/>
    </location>
</feature>
<dbReference type="EMBL" id="AZEB01000013">
    <property type="protein sequence ID" value="KRL21649.1"/>
    <property type="molecule type" value="Genomic_DNA"/>
</dbReference>
<proteinExistence type="inferred from homology"/>
<evidence type="ECO:0000256" key="8">
    <source>
        <dbReference type="RuleBase" id="RU363041"/>
    </source>
</evidence>
<keyword evidence="5 8" id="KW-0812">Transmembrane</keyword>
<dbReference type="RefSeq" id="WP_056949432.1">
    <property type="nucleotide sequence ID" value="NZ_AZEB01000013.1"/>
</dbReference>